<accession>A0A8K0TJ14</accession>
<reference evidence="9" key="1">
    <citation type="journal article" date="2021" name="Nat. Commun.">
        <title>Genetic determinants of endophytism in the Arabidopsis root mycobiome.</title>
        <authorList>
            <person name="Mesny F."/>
            <person name="Miyauchi S."/>
            <person name="Thiergart T."/>
            <person name="Pickel B."/>
            <person name="Atanasova L."/>
            <person name="Karlsson M."/>
            <person name="Huettel B."/>
            <person name="Barry K.W."/>
            <person name="Haridas S."/>
            <person name="Chen C."/>
            <person name="Bauer D."/>
            <person name="Andreopoulos W."/>
            <person name="Pangilinan J."/>
            <person name="LaButti K."/>
            <person name="Riley R."/>
            <person name="Lipzen A."/>
            <person name="Clum A."/>
            <person name="Drula E."/>
            <person name="Henrissat B."/>
            <person name="Kohler A."/>
            <person name="Grigoriev I.V."/>
            <person name="Martin F.M."/>
            <person name="Hacquard S."/>
        </authorList>
    </citation>
    <scope>NUCLEOTIDE SEQUENCE</scope>
    <source>
        <strain evidence="9">MPI-CAGE-AT-0016</strain>
    </source>
</reference>
<protein>
    <submittedName>
        <fullName evidence="9">LITAF-like zinc ribbon domain-containing protein</fullName>
    </submittedName>
</protein>
<dbReference type="SMART" id="SM00714">
    <property type="entry name" value="LITAF"/>
    <property type="match status" value="1"/>
</dbReference>
<sequence length="172" mass="18379">MSSPLPPAQGATPLQPLPTHQTPPPIDYYAADRGSSFQVQQKPVEQPPPIDYYVADRSRPYIMAAPPHGGHQPPPYQGQWQPAPQGTPIACLGPHSAPVSCPNCRQSGVTSVEYSSGGFTHALGALFCFVTCLGCIPYFFSGLKDATHKCANCGVPLATYHRSGRTEPHIQG</sequence>
<comment type="subcellular location">
    <subcellularLocation>
        <location evidence="1">Membrane</location>
        <topology evidence="1">Peripheral membrane protein</topology>
    </subcellularLocation>
</comment>
<keyword evidence="7" id="KW-1133">Transmembrane helix</keyword>
<keyword evidence="10" id="KW-1185">Reference proteome</keyword>
<proteinExistence type="inferred from homology"/>
<feature type="domain" description="LITAF" evidence="8">
    <location>
        <begin position="81"/>
        <end position="162"/>
    </location>
</feature>
<evidence type="ECO:0000313" key="10">
    <source>
        <dbReference type="Proteomes" id="UP000813385"/>
    </source>
</evidence>
<evidence type="ECO:0000256" key="1">
    <source>
        <dbReference type="ARBA" id="ARBA00004170"/>
    </source>
</evidence>
<dbReference type="PANTHER" id="PTHR23292">
    <property type="entry name" value="LIPOPOLYSACCHARIDE-INDUCED TUMOR NECROSIS FACTOR-ALPHA FACTOR"/>
    <property type="match status" value="1"/>
</dbReference>
<keyword evidence="3" id="KW-0479">Metal-binding</keyword>
<dbReference type="PROSITE" id="PS51837">
    <property type="entry name" value="LITAF"/>
    <property type="match status" value="1"/>
</dbReference>
<name>A0A8K0TJ14_9PEZI</name>
<dbReference type="Proteomes" id="UP000813385">
    <property type="component" value="Unassembled WGS sequence"/>
</dbReference>
<evidence type="ECO:0000313" key="9">
    <source>
        <dbReference type="EMBL" id="KAH7368044.1"/>
    </source>
</evidence>
<feature type="transmembrane region" description="Helical" evidence="7">
    <location>
        <begin position="119"/>
        <end position="140"/>
    </location>
</feature>
<feature type="region of interest" description="Disordered" evidence="6">
    <location>
        <begin position="1"/>
        <end position="49"/>
    </location>
</feature>
<evidence type="ECO:0000256" key="3">
    <source>
        <dbReference type="ARBA" id="ARBA00022723"/>
    </source>
</evidence>
<dbReference type="InterPro" id="IPR037519">
    <property type="entry name" value="LITAF_fam"/>
</dbReference>
<evidence type="ECO:0000256" key="7">
    <source>
        <dbReference type="SAM" id="Phobius"/>
    </source>
</evidence>
<dbReference type="PANTHER" id="PTHR23292:SF6">
    <property type="entry name" value="FI16602P1-RELATED"/>
    <property type="match status" value="1"/>
</dbReference>
<gene>
    <name evidence="9" type="ORF">B0T11DRAFT_326259</name>
</gene>
<comment type="similarity">
    <text evidence="2">Belongs to the CDIP1/LITAF family.</text>
</comment>
<dbReference type="GO" id="GO:0008270">
    <property type="term" value="F:zinc ion binding"/>
    <property type="evidence" value="ECO:0007669"/>
    <property type="project" value="TreeGrafter"/>
</dbReference>
<keyword evidence="7" id="KW-0812">Transmembrane</keyword>
<keyword evidence="5 7" id="KW-0472">Membrane</keyword>
<evidence type="ECO:0000256" key="2">
    <source>
        <dbReference type="ARBA" id="ARBA00005975"/>
    </source>
</evidence>
<dbReference type="AlphaFoldDB" id="A0A8K0TJ14"/>
<dbReference type="Pfam" id="PF10601">
    <property type="entry name" value="zf-LITAF-like"/>
    <property type="match status" value="1"/>
</dbReference>
<dbReference type="GO" id="GO:0016020">
    <property type="term" value="C:membrane"/>
    <property type="evidence" value="ECO:0007669"/>
    <property type="project" value="UniProtKB-SubCell"/>
</dbReference>
<dbReference type="EMBL" id="JAGPXD010000002">
    <property type="protein sequence ID" value="KAH7368044.1"/>
    <property type="molecule type" value="Genomic_DNA"/>
</dbReference>
<dbReference type="InterPro" id="IPR006629">
    <property type="entry name" value="LITAF"/>
</dbReference>
<evidence type="ECO:0000259" key="8">
    <source>
        <dbReference type="PROSITE" id="PS51837"/>
    </source>
</evidence>
<dbReference type="OrthoDB" id="5599753at2759"/>
<keyword evidence="4" id="KW-0862">Zinc</keyword>
<evidence type="ECO:0000256" key="6">
    <source>
        <dbReference type="SAM" id="MobiDB-lite"/>
    </source>
</evidence>
<evidence type="ECO:0000256" key="5">
    <source>
        <dbReference type="ARBA" id="ARBA00023136"/>
    </source>
</evidence>
<organism evidence="9 10">
    <name type="scientific">Plectosphaerella cucumerina</name>
    <dbReference type="NCBI Taxonomy" id="40658"/>
    <lineage>
        <taxon>Eukaryota</taxon>
        <taxon>Fungi</taxon>
        <taxon>Dikarya</taxon>
        <taxon>Ascomycota</taxon>
        <taxon>Pezizomycotina</taxon>
        <taxon>Sordariomycetes</taxon>
        <taxon>Hypocreomycetidae</taxon>
        <taxon>Glomerellales</taxon>
        <taxon>Plectosphaerellaceae</taxon>
        <taxon>Plectosphaerella</taxon>
    </lineage>
</organism>
<comment type="caution">
    <text evidence="9">The sequence shown here is derived from an EMBL/GenBank/DDBJ whole genome shotgun (WGS) entry which is preliminary data.</text>
</comment>
<evidence type="ECO:0000256" key="4">
    <source>
        <dbReference type="ARBA" id="ARBA00022833"/>
    </source>
</evidence>